<dbReference type="Proteomes" id="UP000620127">
    <property type="component" value="Unassembled WGS sequence"/>
</dbReference>
<keyword evidence="1" id="KW-0677">Repeat</keyword>
<evidence type="ECO:0000313" key="7">
    <source>
        <dbReference type="Proteomes" id="UP000620127"/>
    </source>
</evidence>
<evidence type="ECO:0000256" key="3">
    <source>
        <dbReference type="PROSITE-ProRule" id="PRU00339"/>
    </source>
</evidence>
<feature type="repeat" description="TPR" evidence="3">
    <location>
        <begin position="241"/>
        <end position="274"/>
    </location>
</feature>
<feature type="compositionally biased region" description="Polar residues" evidence="4">
    <location>
        <begin position="163"/>
        <end position="179"/>
    </location>
</feature>
<evidence type="ECO:0000256" key="1">
    <source>
        <dbReference type="ARBA" id="ARBA00022737"/>
    </source>
</evidence>
<dbReference type="SMART" id="SM00028">
    <property type="entry name" value="TPR"/>
    <property type="match status" value="4"/>
</dbReference>
<gene>
    <name evidence="6" type="ORF">GCM10011282_06260</name>
</gene>
<evidence type="ECO:0008006" key="8">
    <source>
        <dbReference type="Google" id="ProtNLM"/>
    </source>
</evidence>
<evidence type="ECO:0000256" key="2">
    <source>
        <dbReference type="ARBA" id="ARBA00022803"/>
    </source>
</evidence>
<dbReference type="EMBL" id="BMYT01000001">
    <property type="protein sequence ID" value="GGX02895.1"/>
    <property type="molecule type" value="Genomic_DNA"/>
</dbReference>
<reference evidence="7" key="1">
    <citation type="journal article" date="2019" name="Int. J. Syst. Evol. Microbiol.">
        <title>The Global Catalogue of Microorganisms (GCM) 10K type strain sequencing project: providing services to taxonomists for standard genome sequencing and annotation.</title>
        <authorList>
            <consortium name="The Broad Institute Genomics Platform"/>
            <consortium name="The Broad Institute Genome Sequencing Center for Infectious Disease"/>
            <person name="Wu L."/>
            <person name="Ma J."/>
        </authorList>
    </citation>
    <scope>NUCLEOTIDE SEQUENCE [LARGE SCALE GENOMIC DNA]</scope>
    <source>
        <strain evidence="7">KCTC 23916</strain>
    </source>
</reference>
<comment type="caution">
    <text evidence="6">The sequence shown here is derived from an EMBL/GenBank/DDBJ whole genome shotgun (WGS) entry which is preliminary data.</text>
</comment>
<feature type="region of interest" description="Disordered" evidence="4">
    <location>
        <begin position="148"/>
        <end position="183"/>
    </location>
</feature>
<dbReference type="InterPro" id="IPR051685">
    <property type="entry name" value="Ycf3/AcsC/BcsC/TPR_MFPF"/>
</dbReference>
<dbReference type="Pfam" id="PF13432">
    <property type="entry name" value="TPR_16"/>
    <property type="match status" value="2"/>
</dbReference>
<organism evidence="6 7">
    <name type="scientific">Undibacterium macrobrachii</name>
    <dbReference type="NCBI Taxonomy" id="1119058"/>
    <lineage>
        <taxon>Bacteria</taxon>
        <taxon>Pseudomonadati</taxon>
        <taxon>Pseudomonadota</taxon>
        <taxon>Betaproteobacteria</taxon>
        <taxon>Burkholderiales</taxon>
        <taxon>Oxalobacteraceae</taxon>
        <taxon>Undibacterium</taxon>
    </lineage>
</organism>
<keyword evidence="7" id="KW-1185">Reference proteome</keyword>
<feature type="transmembrane region" description="Helical" evidence="5">
    <location>
        <begin position="41"/>
        <end position="58"/>
    </location>
</feature>
<feature type="compositionally biased region" description="Basic and acidic residues" evidence="4">
    <location>
        <begin position="151"/>
        <end position="160"/>
    </location>
</feature>
<evidence type="ECO:0000256" key="4">
    <source>
        <dbReference type="SAM" id="MobiDB-lite"/>
    </source>
</evidence>
<dbReference type="InterPro" id="IPR011990">
    <property type="entry name" value="TPR-like_helical_dom_sf"/>
</dbReference>
<sequence>MSLINQMLQDLEKRGETEDQQPAARYTQLGNHAPNSASNKTWFFVFFAFVVVFVLVWFRDSLFTKFNVVSQKTSVSTPVVAVSQASGPSASSIAPADAIAKSAEAASEIPADPGTFGLSLKLSTQVNVPPATSSSAFILSNATSENAALEMGKRDQRAEASDMPNNGSRDAQQRASDSLLSKAPVLKTDEISSAESQKISKITTPNLANKSLTQAGTQASANSSPNSQTVMIKEVSAQQRAEGEYRQATVYQQQGRQTEALQALDAALKSDPLHSAARQLKISLLLEAKRHDEAIRELKQGLLVEPSQLNFSMILARLLVERAKLNDAIEVLQKNQGLAQDRPDYLAFLAALQQKTGHHKEAVQLYRQALKKHSQNGVWWMGLGISLQADGMNQEAIEAFKQAKMQGGISAELQAFIEQKIEVLQK</sequence>
<dbReference type="PROSITE" id="PS50005">
    <property type="entry name" value="TPR"/>
    <property type="match status" value="1"/>
</dbReference>
<dbReference type="RefSeq" id="WP_189344535.1">
    <property type="nucleotide sequence ID" value="NZ_BMYT01000001.1"/>
</dbReference>
<dbReference type="PANTHER" id="PTHR44943:SF8">
    <property type="entry name" value="TPR REPEAT-CONTAINING PROTEIN MJ0263"/>
    <property type="match status" value="1"/>
</dbReference>
<dbReference type="InterPro" id="IPR019734">
    <property type="entry name" value="TPR_rpt"/>
</dbReference>
<evidence type="ECO:0000256" key="5">
    <source>
        <dbReference type="SAM" id="Phobius"/>
    </source>
</evidence>
<dbReference type="Gene3D" id="1.25.40.10">
    <property type="entry name" value="Tetratricopeptide repeat domain"/>
    <property type="match status" value="1"/>
</dbReference>
<protein>
    <recommendedName>
        <fullName evidence="8">Tetratricopeptide repeat protein</fullName>
    </recommendedName>
</protein>
<keyword evidence="2 3" id="KW-0802">TPR repeat</keyword>
<dbReference type="PANTHER" id="PTHR44943">
    <property type="entry name" value="CELLULOSE SYNTHASE OPERON PROTEIN C"/>
    <property type="match status" value="1"/>
</dbReference>
<dbReference type="SUPFAM" id="SSF48452">
    <property type="entry name" value="TPR-like"/>
    <property type="match status" value="1"/>
</dbReference>
<keyword evidence="5" id="KW-0472">Membrane</keyword>
<proteinExistence type="predicted"/>
<keyword evidence="5" id="KW-1133">Transmembrane helix</keyword>
<name>A0ABQ2X7D7_9BURK</name>
<accession>A0ABQ2X7D7</accession>
<evidence type="ECO:0000313" key="6">
    <source>
        <dbReference type="EMBL" id="GGX02895.1"/>
    </source>
</evidence>
<keyword evidence="5" id="KW-0812">Transmembrane</keyword>